<organism evidence="1 2">
    <name type="scientific">Polarella glacialis</name>
    <name type="common">Dinoflagellate</name>
    <dbReference type="NCBI Taxonomy" id="89957"/>
    <lineage>
        <taxon>Eukaryota</taxon>
        <taxon>Sar</taxon>
        <taxon>Alveolata</taxon>
        <taxon>Dinophyceae</taxon>
        <taxon>Suessiales</taxon>
        <taxon>Suessiaceae</taxon>
        <taxon>Polarella</taxon>
    </lineage>
</organism>
<protein>
    <submittedName>
        <fullName evidence="1">Uncharacterized protein</fullName>
    </submittedName>
</protein>
<evidence type="ECO:0000313" key="1">
    <source>
        <dbReference type="EMBL" id="CAE8736504.1"/>
    </source>
</evidence>
<evidence type="ECO:0000313" key="2">
    <source>
        <dbReference type="Proteomes" id="UP000626109"/>
    </source>
</evidence>
<name>A0A813LZ66_POLGL</name>
<proteinExistence type="predicted"/>
<reference evidence="1" key="1">
    <citation type="submission" date="2021-02" db="EMBL/GenBank/DDBJ databases">
        <authorList>
            <person name="Dougan E. K."/>
            <person name="Rhodes N."/>
            <person name="Thang M."/>
            <person name="Chan C."/>
        </authorList>
    </citation>
    <scope>NUCLEOTIDE SEQUENCE</scope>
</reference>
<gene>
    <name evidence="1" type="ORF">PGLA2088_LOCUS48349</name>
</gene>
<sequence length="108" mass="12249">MRMRMQVRRSHFFCNRACSRINNSCLLINRFQLLGWFSPSASLMMHNMVVPGSLSSAIQDQAEARLRGVTSTRPRQKPEGMNNCIAAGCEQWLEEAACDAPFIRLQVC</sequence>
<comment type="caution">
    <text evidence="1">The sequence shown here is derived from an EMBL/GenBank/DDBJ whole genome shotgun (WGS) entry which is preliminary data.</text>
</comment>
<dbReference type="AlphaFoldDB" id="A0A813LZ66"/>
<accession>A0A813LZ66</accession>
<dbReference type="Proteomes" id="UP000626109">
    <property type="component" value="Unassembled WGS sequence"/>
</dbReference>
<dbReference type="EMBL" id="CAJNNW010036667">
    <property type="protein sequence ID" value="CAE8736504.1"/>
    <property type="molecule type" value="Genomic_DNA"/>
</dbReference>